<dbReference type="Pfam" id="PF01400">
    <property type="entry name" value="Astacin"/>
    <property type="match status" value="1"/>
</dbReference>
<dbReference type="GO" id="GO:0008270">
    <property type="term" value="F:zinc ion binding"/>
    <property type="evidence" value="ECO:0007669"/>
    <property type="project" value="UniProtKB-UniRule"/>
</dbReference>
<comment type="caution">
    <text evidence="10">Lacks conserved residue(s) required for the propagation of feature annotation.</text>
</comment>
<dbReference type="InterPro" id="IPR006026">
    <property type="entry name" value="Peptidase_Metallo"/>
</dbReference>
<feature type="binding site" evidence="10">
    <location>
        <position position="166"/>
    </location>
    <ligand>
        <name>Zn(2+)</name>
        <dbReference type="ChEBI" id="CHEBI:29105"/>
        <note>catalytic</note>
    </ligand>
</feature>
<feature type="transmembrane region" description="Helical" evidence="12">
    <location>
        <begin position="817"/>
        <end position="837"/>
    </location>
</feature>
<feature type="binding site" evidence="10">
    <location>
        <position position="156"/>
    </location>
    <ligand>
        <name>Zn(2+)</name>
        <dbReference type="ChEBI" id="CHEBI:29105"/>
        <note>catalytic</note>
    </ligand>
</feature>
<keyword evidence="5 10" id="KW-0378">Hydrolase</keyword>
<dbReference type="InterPro" id="IPR034035">
    <property type="entry name" value="Astacin-like_dom"/>
</dbReference>
<comment type="subcellular location">
    <subcellularLocation>
        <location evidence="1">Membrane</location>
        <topology evidence="1">Multi-pass membrane protein</topology>
    </subcellularLocation>
</comment>
<keyword evidence="8 10" id="KW-0482">Metalloprotease</keyword>
<proteinExistence type="predicted"/>
<evidence type="ECO:0008006" key="17">
    <source>
        <dbReference type="Google" id="ProtNLM"/>
    </source>
</evidence>
<evidence type="ECO:0000313" key="15">
    <source>
        <dbReference type="EMBL" id="CAG7720315.1"/>
    </source>
</evidence>
<dbReference type="PANTHER" id="PTHR10127:SF780">
    <property type="entry name" value="METALLOENDOPEPTIDASE"/>
    <property type="match status" value="1"/>
</dbReference>
<keyword evidence="4 10" id="KW-0479">Metal-binding</keyword>
<protein>
    <recommendedName>
        <fullName evidence="17">Metalloendopeptidase</fullName>
    </recommendedName>
</protein>
<keyword evidence="9 12" id="KW-0472">Membrane</keyword>
<feature type="active site" evidence="10">
    <location>
        <position position="157"/>
    </location>
</feature>
<reference evidence="15" key="1">
    <citation type="submission" date="2021-06" db="EMBL/GenBank/DDBJ databases">
        <authorList>
            <person name="Hodson N. C."/>
            <person name="Mongue J. A."/>
            <person name="Jaron S. K."/>
        </authorList>
    </citation>
    <scope>NUCLEOTIDE SEQUENCE</scope>
</reference>
<dbReference type="PANTHER" id="PTHR10127">
    <property type="entry name" value="DISCOIDIN, CUB, EGF, LAMININ , AND ZINC METALLOPROTEASE DOMAIN CONTAINING"/>
    <property type="match status" value="1"/>
</dbReference>
<feature type="binding site" evidence="10">
    <location>
        <position position="160"/>
    </location>
    <ligand>
        <name>Zn(2+)</name>
        <dbReference type="ChEBI" id="CHEBI:29105"/>
        <note>catalytic</note>
    </ligand>
</feature>
<dbReference type="AlphaFoldDB" id="A0A8J2NZR2"/>
<feature type="region of interest" description="Disordered" evidence="11">
    <location>
        <begin position="329"/>
        <end position="380"/>
    </location>
</feature>
<name>A0A8J2NZR2_9HEXA</name>
<feature type="transmembrane region" description="Helical" evidence="12">
    <location>
        <begin position="753"/>
        <end position="774"/>
    </location>
</feature>
<dbReference type="GO" id="GO:0006508">
    <property type="term" value="P:proteolysis"/>
    <property type="evidence" value="ECO:0007669"/>
    <property type="project" value="UniProtKB-KW"/>
</dbReference>
<dbReference type="InterPro" id="IPR001506">
    <property type="entry name" value="Peptidase_M12A"/>
</dbReference>
<dbReference type="Proteomes" id="UP000708208">
    <property type="component" value="Unassembled WGS sequence"/>
</dbReference>
<evidence type="ECO:0000256" key="10">
    <source>
        <dbReference type="PROSITE-ProRule" id="PRU01211"/>
    </source>
</evidence>
<evidence type="ECO:0000256" key="6">
    <source>
        <dbReference type="ARBA" id="ARBA00022833"/>
    </source>
</evidence>
<feature type="transmembrane region" description="Helical" evidence="12">
    <location>
        <begin position="714"/>
        <end position="733"/>
    </location>
</feature>
<feature type="transmembrane region" description="Helical" evidence="12">
    <location>
        <begin position="866"/>
        <end position="887"/>
    </location>
</feature>
<dbReference type="GO" id="GO:0016020">
    <property type="term" value="C:membrane"/>
    <property type="evidence" value="ECO:0007669"/>
    <property type="project" value="UniProtKB-SubCell"/>
</dbReference>
<evidence type="ECO:0000313" key="16">
    <source>
        <dbReference type="Proteomes" id="UP000708208"/>
    </source>
</evidence>
<evidence type="ECO:0000256" key="5">
    <source>
        <dbReference type="ARBA" id="ARBA00022801"/>
    </source>
</evidence>
<feature type="transmembrane region" description="Helical" evidence="12">
    <location>
        <begin position="893"/>
        <end position="912"/>
    </location>
</feature>
<keyword evidence="7 12" id="KW-1133">Transmembrane helix</keyword>
<keyword evidence="2 10" id="KW-0645">Protease</keyword>
<dbReference type="GO" id="GO:0004930">
    <property type="term" value="F:G protein-coupled receptor activity"/>
    <property type="evidence" value="ECO:0007669"/>
    <property type="project" value="InterPro"/>
</dbReference>
<evidence type="ECO:0000256" key="9">
    <source>
        <dbReference type="ARBA" id="ARBA00023136"/>
    </source>
</evidence>
<keyword evidence="6 10" id="KW-0862">Zinc</keyword>
<dbReference type="GO" id="GO:0004222">
    <property type="term" value="F:metalloendopeptidase activity"/>
    <property type="evidence" value="ECO:0007669"/>
    <property type="project" value="UniProtKB-UniRule"/>
</dbReference>
<dbReference type="InterPro" id="IPR000832">
    <property type="entry name" value="GPCR_2_secretin-like"/>
</dbReference>
<dbReference type="EMBL" id="CAJVCH010069453">
    <property type="protein sequence ID" value="CAG7720315.1"/>
    <property type="molecule type" value="Genomic_DNA"/>
</dbReference>
<dbReference type="PROSITE" id="PS50261">
    <property type="entry name" value="G_PROTEIN_RECEP_F2_4"/>
    <property type="match status" value="1"/>
</dbReference>
<dbReference type="GO" id="GO:0007166">
    <property type="term" value="P:cell surface receptor signaling pathway"/>
    <property type="evidence" value="ECO:0007669"/>
    <property type="project" value="InterPro"/>
</dbReference>
<sequence length="986" mass="112296">MRIERAQSLNNHAFYSHFTGSHQDQTHHNEIRLDAPGTSYGYFEIDDMMFLANDRAGQKQRAYRWPGGRIPFSFAPGYTKQEMNDIRLAMDYIQEFTCIRFQSKKQKTDQNFLYIRKLSGKCSSFVGNIQKGPQQVALDPDTKKCGSPSFPGHVLHELVHAIGFFHEHARNDRDNYIDIRYENLPDDDRTRKNYNTNEDNNLDAEFFGVPYNYGSIMHYSRRAGSRNGKDTIIPKKTRGVQPGLRGELGQREKLSYGDIKMIQTMYKKECPGSVDPDNFPDPDDIPDIEDWMEDRKLNSEPMPEMPVENITEISEGIVDEVTSAYETDVTEGAPGTDHPLVGGVTSTSTSKPSKRPPRSTTHPPEHSTTMKQTHSTTRPTTTLNYHVRRCEDATILLNSTWMIPVNFSQTNESFTVRLIPASPPNCSNDIKTTQIPSKEHVFKNPQFFLDTDGNLMESNETDYDFLELTHLPHHFCIDTFEDTMIFRVCRPTCNEAEPCYRKCCPLGNYFNYDSQDCEPFESPNNQSLPLPVFNHLHHSVSNVNRAAPRVTIAHGSLVNCTMISTGWSFANMKIPFKILSNGSVVTFFPKQNAWLTRDDFSDYCVDQFHSNKWEMLCNGEQDVLLLCQNDVIVNYKDAWLGTVAKVTLIVALVALLLTAIIVFLIIDNVNLHSWTRLSFVTSEFIFLFLFSGLYSKWFQHPEFYPVACKTFAIVFHYAGLMTMCWLSVINFDLYWTFKVLKPSSSTKFDVSRFFCYVCFSFGAPLVVVLTAIGIQNSKHNEHNLVCRKDVEEQINSKLIYPDYGTASCSLAPGSLGAYWYGPLCFLLLANLIFFVATTRRMAHLRRMTRRASIDSTTGKQRQSNQIFLKIFIVSGVTWNVELIGWIFNVDPIYRLDIVHHLQAIAMFYIFVCRKSVLRSLQRKYPIITKIIPDIVSKHGSIGHGSTTADAGTKIRFGRKTSSSSNSSVSGISILRQESTSDLQAPI</sequence>
<keyword evidence="16" id="KW-1185">Reference proteome</keyword>
<evidence type="ECO:0000256" key="1">
    <source>
        <dbReference type="ARBA" id="ARBA00004141"/>
    </source>
</evidence>
<feature type="compositionally biased region" description="Polar residues" evidence="11">
    <location>
        <begin position="366"/>
        <end position="380"/>
    </location>
</feature>
<evidence type="ECO:0000256" key="8">
    <source>
        <dbReference type="ARBA" id="ARBA00023049"/>
    </source>
</evidence>
<evidence type="ECO:0000256" key="7">
    <source>
        <dbReference type="ARBA" id="ARBA00022989"/>
    </source>
</evidence>
<dbReference type="OrthoDB" id="291007at2759"/>
<evidence type="ECO:0000256" key="3">
    <source>
        <dbReference type="ARBA" id="ARBA00022692"/>
    </source>
</evidence>
<evidence type="ECO:0000256" key="2">
    <source>
        <dbReference type="ARBA" id="ARBA00022670"/>
    </source>
</evidence>
<feature type="transmembrane region" description="Helical" evidence="12">
    <location>
        <begin position="638"/>
        <end position="665"/>
    </location>
</feature>
<dbReference type="PROSITE" id="PS51864">
    <property type="entry name" value="ASTACIN"/>
    <property type="match status" value="1"/>
</dbReference>
<evidence type="ECO:0000256" key="12">
    <source>
        <dbReference type="SAM" id="Phobius"/>
    </source>
</evidence>
<dbReference type="Pfam" id="PF00002">
    <property type="entry name" value="7tm_2"/>
    <property type="match status" value="1"/>
</dbReference>
<evidence type="ECO:0000259" key="13">
    <source>
        <dbReference type="PROSITE" id="PS50261"/>
    </source>
</evidence>
<feature type="domain" description="Peptidase M12A" evidence="14">
    <location>
        <begin position="56"/>
        <end position="271"/>
    </location>
</feature>
<evidence type="ECO:0000256" key="11">
    <source>
        <dbReference type="SAM" id="MobiDB-lite"/>
    </source>
</evidence>
<organism evidence="15 16">
    <name type="scientific">Allacma fusca</name>
    <dbReference type="NCBI Taxonomy" id="39272"/>
    <lineage>
        <taxon>Eukaryota</taxon>
        <taxon>Metazoa</taxon>
        <taxon>Ecdysozoa</taxon>
        <taxon>Arthropoda</taxon>
        <taxon>Hexapoda</taxon>
        <taxon>Collembola</taxon>
        <taxon>Symphypleona</taxon>
        <taxon>Sminthuridae</taxon>
        <taxon>Allacma</taxon>
    </lineage>
</organism>
<keyword evidence="3 12" id="KW-0812">Transmembrane</keyword>
<dbReference type="InterPro" id="IPR017981">
    <property type="entry name" value="GPCR_2-like_7TM"/>
</dbReference>
<evidence type="ECO:0000259" key="14">
    <source>
        <dbReference type="PROSITE" id="PS51864"/>
    </source>
</evidence>
<feature type="transmembrane region" description="Helical" evidence="12">
    <location>
        <begin position="677"/>
        <end position="694"/>
    </location>
</feature>
<gene>
    <name evidence="15" type="ORF">AFUS01_LOCUS9598</name>
</gene>
<dbReference type="SMART" id="SM00235">
    <property type="entry name" value="ZnMc"/>
    <property type="match status" value="1"/>
</dbReference>
<comment type="caution">
    <text evidence="15">The sequence shown here is derived from an EMBL/GenBank/DDBJ whole genome shotgun (WGS) entry which is preliminary data.</text>
</comment>
<comment type="cofactor">
    <cofactor evidence="10">
        <name>Zn(2+)</name>
        <dbReference type="ChEBI" id="CHEBI:29105"/>
    </cofactor>
    <text evidence="10">Binds 1 zinc ion per subunit.</text>
</comment>
<dbReference type="SUPFAM" id="SSF81321">
    <property type="entry name" value="Family A G protein-coupled receptor-like"/>
    <property type="match status" value="1"/>
</dbReference>
<dbReference type="CDD" id="cd04280">
    <property type="entry name" value="ZnMc_astacin_like"/>
    <property type="match status" value="1"/>
</dbReference>
<feature type="domain" description="G-protein coupled receptors family 2 profile 2" evidence="13">
    <location>
        <begin position="640"/>
        <end position="914"/>
    </location>
</feature>
<evidence type="ECO:0000256" key="4">
    <source>
        <dbReference type="ARBA" id="ARBA00022723"/>
    </source>
</evidence>
<accession>A0A8J2NZR2</accession>
<dbReference type="CDD" id="cd15039">
    <property type="entry name" value="7tmB3_Methuselah-like"/>
    <property type="match status" value="1"/>
</dbReference>